<dbReference type="EMBL" id="LK932534">
    <property type="protein sequence ID" value="CDS90056.1"/>
    <property type="molecule type" value="Genomic_DNA"/>
</dbReference>
<reference evidence="5 7" key="2">
    <citation type="submission" date="2017-02" db="EMBL/GenBank/DDBJ databases">
        <authorList>
            <consortium name="Pathogen Informatics"/>
        </authorList>
    </citation>
    <scope>NUCLEOTIDE SEQUENCE [LARGE SCALE GENOMIC DNA]</scope>
    <source>
        <strain evidence="8">clo34</strain>
        <strain evidence="6">Clo34</strain>
        <strain evidence="5 7">VRECD0157</strain>
    </source>
</reference>
<reference evidence="2" key="1">
    <citation type="submission" date="2014-07" db="EMBL/GenBank/DDBJ databases">
        <authorList>
            <person name="Monot Marc"/>
        </authorList>
    </citation>
    <scope>NUCLEOTIDE SEQUENCE</scope>
    <source>
        <strain evidence="3">7032994</strain>
    </source>
</reference>
<dbReference type="EMBL" id="LK932419">
    <property type="protein sequence ID" value="CDS90258.1"/>
    <property type="molecule type" value="Genomic_DNA"/>
</dbReference>
<dbReference type="SUPFAM" id="SSF55469">
    <property type="entry name" value="FMN-dependent nitroreductase-like"/>
    <property type="match status" value="2"/>
</dbReference>
<reference evidence="4" key="3">
    <citation type="journal article" date="2018" name="Genome Biol.">
        <title>SKESA: strategic k-mer extension for scrupulous assemblies.</title>
        <authorList>
            <person name="Souvorov A."/>
            <person name="Agarwala R."/>
            <person name="Lipman D.J."/>
        </authorList>
    </citation>
    <scope>NUCLEOTIDE SEQUENCE</scope>
    <source>
        <strain evidence="4">HN1000</strain>
    </source>
</reference>
<sequence length="304" mass="35826">MELYEAIFYRKSVRNFSSKKIKKPLMEEIKRSCKNLEYLNEDLNIKAHVVDRGHIIHFLMGKECKVKAPHYIVVTSDKGEDYLQNIGFATEGVVLRLTTLGIATCWLEGNLKREDILEFVDIGNKNFEEDEEDDLDYLAGIKTEEDDENKIENPYIIIAFGYPAKNEELFRTRYARPDRKPVKDMINKINRNRKWKDILELTRRAPSVKNSQPWYFHKDERGLHLFEKRPKKHCEDMNKVSLGVALRHFDIACIKNKIDVSYEKLPIRNKIGKSYFITVVEHVKPEEETQEENVTLEKEESQDE</sequence>
<dbReference type="RefSeq" id="WP_003435814.1">
    <property type="nucleotide sequence ID" value="NZ_AP031492.1"/>
</dbReference>
<dbReference type="Proteomes" id="UP000878956">
    <property type="component" value="Unassembled WGS sequence"/>
</dbReference>
<organism evidence="2">
    <name type="scientific">Clostridioides difficile</name>
    <name type="common">Peptoclostridium difficile</name>
    <dbReference type="NCBI Taxonomy" id="1496"/>
    <lineage>
        <taxon>Bacteria</taxon>
        <taxon>Bacillati</taxon>
        <taxon>Bacillota</taxon>
        <taxon>Clostridia</taxon>
        <taxon>Peptostreptococcales</taxon>
        <taxon>Peptostreptococcaceae</taxon>
        <taxon>Clostridioides</taxon>
    </lineage>
</organism>
<dbReference type="InterPro" id="IPR029478">
    <property type="entry name" value="TM1586_NiRdase"/>
</dbReference>
<reference evidence="4" key="4">
    <citation type="submission" date="2021-06" db="EMBL/GenBank/DDBJ databases">
        <authorList>
            <consortium name="NCBI Pathogen Detection Project"/>
        </authorList>
    </citation>
    <scope>NUCLEOTIDE SEQUENCE</scope>
    <source>
        <strain evidence="4">HN1000</strain>
    </source>
</reference>
<dbReference type="EMBL" id="FUPS01000009">
    <property type="protein sequence ID" value="SJS69724.1"/>
    <property type="molecule type" value="Genomic_DNA"/>
</dbReference>
<evidence type="ECO:0000313" key="8">
    <source>
        <dbReference type="Proteomes" id="UP000411588"/>
    </source>
</evidence>
<evidence type="ECO:0000313" key="4">
    <source>
        <dbReference type="EMBL" id="HBH1541034.1"/>
    </source>
</evidence>
<feature type="domain" description="Putative nitroreductase TM1586" evidence="1">
    <location>
        <begin position="2"/>
        <end position="114"/>
    </location>
</feature>
<dbReference type="EMBL" id="DAEPXK010000004">
    <property type="protein sequence ID" value="HBH1541034.1"/>
    <property type="molecule type" value="Genomic_DNA"/>
</dbReference>
<dbReference type="PANTHER" id="PTHR23026:SF123">
    <property type="entry name" value="NAD(P)H NITROREDUCTASE RV3131-RELATED"/>
    <property type="match status" value="1"/>
</dbReference>
<dbReference type="AlphaFoldDB" id="A0A031WHV5"/>
<dbReference type="InterPro" id="IPR000415">
    <property type="entry name" value="Nitroreductase-like"/>
</dbReference>
<dbReference type="Proteomes" id="UP000189137">
    <property type="component" value="Unassembled WGS sequence"/>
</dbReference>
<dbReference type="GO" id="GO:0016491">
    <property type="term" value="F:oxidoreductase activity"/>
    <property type="evidence" value="ECO:0007669"/>
    <property type="project" value="InterPro"/>
</dbReference>
<dbReference type="GeneID" id="66356060"/>
<proteinExistence type="predicted"/>
<dbReference type="PANTHER" id="PTHR23026">
    <property type="entry name" value="NADPH NITROREDUCTASE"/>
    <property type="match status" value="1"/>
</dbReference>
<protein>
    <submittedName>
        <fullName evidence="5 6">Nitroreductase</fullName>
    </submittedName>
</protein>
<dbReference type="Pfam" id="PF14512">
    <property type="entry name" value="TM1586_NiRdase"/>
    <property type="match status" value="2"/>
</dbReference>
<name>A0A031WHV5_CLODI</name>
<accession>A0A031WHV5</accession>
<dbReference type="EMBL" id="CAADAN010000011">
    <property type="protein sequence ID" value="VFD33912.1"/>
    <property type="molecule type" value="Genomic_DNA"/>
</dbReference>
<dbReference type="PATRIC" id="fig|1496.1373.peg.3240"/>
<dbReference type="Proteomes" id="UP000411588">
    <property type="component" value="Unassembled WGS sequence"/>
</dbReference>
<evidence type="ECO:0000313" key="5">
    <source>
        <dbReference type="EMBL" id="SJS69724.1"/>
    </source>
</evidence>
<feature type="domain" description="Putative nitroreductase TM1586" evidence="1">
    <location>
        <begin position="146"/>
        <end position="252"/>
    </location>
</feature>
<dbReference type="InterPro" id="IPR050627">
    <property type="entry name" value="Nitroreductase/BluB"/>
</dbReference>
<dbReference type="Gene3D" id="3.40.109.10">
    <property type="entry name" value="NADH Oxidase"/>
    <property type="match status" value="1"/>
</dbReference>
<evidence type="ECO:0000313" key="6">
    <source>
        <dbReference type="EMBL" id="VFD33912.1"/>
    </source>
</evidence>
<dbReference type="Gene3D" id="3.40.109.30">
    <property type="entry name" value="putative nitroreductase (tm1586), domain 2"/>
    <property type="match status" value="1"/>
</dbReference>
<gene>
    <name evidence="2" type="ORF">BN1096_790005</name>
    <name evidence="3" type="ORF">BN1097_790005</name>
    <name evidence="4" type="ORF">KRM00_000487</name>
    <name evidence="6" type="ORF">SAMEA1402399_02825</name>
    <name evidence="5" type="ORF">SAMEA3375112_02694</name>
</gene>
<evidence type="ECO:0000259" key="1">
    <source>
        <dbReference type="Pfam" id="PF14512"/>
    </source>
</evidence>
<evidence type="ECO:0000313" key="3">
    <source>
        <dbReference type="EMBL" id="CDS90258.1"/>
    </source>
</evidence>
<evidence type="ECO:0000313" key="2">
    <source>
        <dbReference type="EMBL" id="CDS90056.1"/>
    </source>
</evidence>
<evidence type="ECO:0000313" key="7">
    <source>
        <dbReference type="Proteomes" id="UP000189137"/>
    </source>
</evidence>